<comment type="caution">
    <text evidence="2">The sequence shown here is derived from an EMBL/GenBank/DDBJ whole genome shotgun (WGS) entry which is preliminary data.</text>
</comment>
<dbReference type="InterPro" id="IPR050834">
    <property type="entry name" value="Glycosyltransf_2"/>
</dbReference>
<dbReference type="SUPFAM" id="SSF53448">
    <property type="entry name" value="Nucleotide-diphospho-sugar transferases"/>
    <property type="match status" value="1"/>
</dbReference>
<dbReference type="AlphaFoldDB" id="A0A1S1QB35"/>
<dbReference type="Proteomes" id="UP000179627">
    <property type="component" value="Unassembled WGS sequence"/>
</dbReference>
<evidence type="ECO:0000313" key="2">
    <source>
        <dbReference type="EMBL" id="OHV29444.1"/>
    </source>
</evidence>
<dbReference type="RefSeq" id="WP_071090465.1">
    <property type="nucleotide sequence ID" value="NZ_MBLM01000162.1"/>
</dbReference>
<dbReference type="Gene3D" id="3.90.550.10">
    <property type="entry name" value="Spore Coat Polysaccharide Biosynthesis Protein SpsA, Chain A"/>
    <property type="match status" value="1"/>
</dbReference>
<protein>
    <recommendedName>
        <fullName evidence="1">Glycosyltransferase 2-like domain-containing protein</fullName>
    </recommendedName>
</protein>
<evidence type="ECO:0000259" key="1">
    <source>
        <dbReference type="Pfam" id="PF00535"/>
    </source>
</evidence>
<dbReference type="InterPro" id="IPR029044">
    <property type="entry name" value="Nucleotide-diphossugar_trans"/>
</dbReference>
<dbReference type="Pfam" id="PF00535">
    <property type="entry name" value="Glycos_transf_2"/>
    <property type="match status" value="1"/>
</dbReference>
<dbReference type="CDD" id="cd00761">
    <property type="entry name" value="Glyco_tranf_GTA_type"/>
    <property type="match status" value="1"/>
</dbReference>
<feature type="domain" description="Glycosyltransferase 2-like" evidence="1">
    <location>
        <begin position="61"/>
        <end position="146"/>
    </location>
</feature>
<dbReference type="PANTHER" id="PTHR43685">
    <property type="entry name" value="GLYCOSYLTRANSFERASE"/>
    <property type="match status" value="1"/>
</dbReference>
<sequence>MTLTSDTATLDRLVTDLTATPPSLTTVADSHRTRRGVSALLTTYNRCPFDPAADRLRDNPLTWALDTLLAQAGDTLAEIVVVDDGSTDHTGDVLDHYTALPGDVPVRPVRLAGNAGMTVGRNIAVEAASCDWLLFGDDDCLFSPHYAAGAAHTLTRLRDHDPAAGLVMLPFYYRALRPRDIVDQNEIGQLDITTAHFSTRFHAFPAPYLDGPAPRLDTESGLLAPLPVRLVGGTFLADRTLLARAGGFADQTPWRSAYAEALHLSADLTHAGVSMYFTPDPRLSAPHLKFGAAGRFPLYPDDLDTVVPVLDRPFADLVALSSVPRTNTGARVPDRRLLTEMVGSFFAFFVARSPAGGRAWATRMHRELVIEATVHSLTVTRPPNLAERRAAWHDGLTSGGRAASDSAVDVQAVLDDVTRAVDEPRILL</sequence>
<evidence type="ECO:0000313" key="3">
    <source>
        <dbReference type="Proteomes" id="UP000179627"/>
    </source>
</evidence>
<accession>A0A1S1QB35</accession>
<name>A0A1S1QB35_9ACTN</name>
<organism evidence="2 3">
    <name type="scientific">Parafrankia colletiae</name>
    <dbReference type="NCBI Taxonomy" id="573497"/>
    <lineage>
        <taxon>Bacteria</taxon>
        <taxon>Bacillati</taxon>
        <taxon>Actinomycetota</taxon>
        <taxon>Actinomycetes</taxon>
        <taxon>Frankiales</taxon>
        <taxon>Frankiaceae</taxon>
        <taxon>Parafrankia</taxon>
    </lineage>
</organism>
<keyword evidence="3" id="KW-1185">Reference proteome</keyword>
<proteinExistence type="predicted"/>
<gene>
    <name evidence="2" type="ORF">CC117_29040</name>
</gene>
<dbReference type="PANTHER" id="PTHR43685:SF2">
    <property type="entry name" value="GLYCOSYLTRANSFERASE 2-LIKE DOMAIN-CONTAINING PROTEIN"/>
    <property type="match status" value="1"/>
</dbReference>
<reference evidence="3" key="1">
    <citation type="submission" date="2016-07" db="EMBL/GenBank/DDBJ databases">
        <title>Sequence Frankia sp. strain CcI1.17.</title>
        <authorList>
            <person name="Ghodhbane-Gtari F."/>
            <person name="Swanson E."/>
            <person name="Gueddou A."/>
            <person name="Morris K."/>
            <person name="Hezbri K."/>
            <person name="Ktari A."/>
            <person name="Nouioui I."/>
            <person name="Abebe-Akele F."/>
            <person name="Simpson S."/>
            <person name="Thomas K."/>
            <person name="Gtari M."/>
            <person name="Tisa L.S."/>
            <person name="Hurst S."/>
        </authorList>
    </citation>
    <scope>NUCLEOTIDE SEQUENCE [LARGE SCALE GENOMIC DNA]</scope>
    <source>
        <strain evidence="3">Cc1.17</strain>
    </source>
</reference>
<dbReference type="EMBL" id="MBLM01000162">
    <property type="protein sequence ID" value="OHV29444.1"/>
    <property type="molecule type" value="Genomic_DNA"/>
</dbReference>
<dbReference type="OrthoDB" id="3183633at2"/>
<dbReference type="InterPro" id="IPR001173">
    <property type="entry name" value="Glyco_trans_2-like"/>
</dbReference>